<dbReference type="Pfam" id="PF13490">
    <property type="entry name" value="zf-HC2"/>
    <property type="match status" value="1"/>
</dbReference>
<sequence length="85" mass="9515">MKCDKARELMSAAVDGELTNRENQAFTLHLQECPACTAEFEEAKKTKQIIQEKIVRFKAPQSLINSIMELSLSGTKEPSDSPMID</sequence>
<proteinExistence type="predicted"/>
<reference evidence="3 4" key="1">
    <citation type="submission" date="2018-12" db="EMBL/GenBank/DDBJ databases">
        <authorList>
            <person name="Lunina O.N."/>
            <person name="Grouzdev D.S."/>
            <person name="Gorlenko V.M."/>
            <person name="Savvichev A.S."/>
        </authorList>
    </citation>
    <scope>NUCLEOTIDE SEQUENCE [LARGE SCALE GENOMIC DNA]</scope>
    <source>
        <strain evidence="3 4">BrKhr-17</strain>
    </source>
</reference>
<evidence type="ECO:0000259" key="1">
    <source>
        <dbReference type="Pfam" id="PF13490"/>
    </source>
</evidence>
<evidence type="ECO:0000313" key="4">
    <source>
        <dbReference type="Proteomes" id="UP000279908"/>
    </source>
</evidence>
<dbReference type="AlphaFoldDB" id="A0A432AU98"/>
<dbReference type="EMBL" id="RXYK01000009">
    <property type="protein sequence ID" value="RTY37562.1"/>
    <property type="molecule type" value="Genomic_DNA"/>
</dbReference>
<dbReference type="Gene3D" id="1.10.10.1320">
    <property type="entry name" value="Anti-sigma factor, zinc-finger domain"/>
    <property type="match status" value="1"/>
</dbReference>
<evidence type="ECO:0000313" key="3">
    <source>
        <dbReference type="EMBL" id="RTY37562.1"/>
    </source>
</evidence>
<reference evidence="2 5" key="2">
    <citation type="submission" date="2019-07" db="EMBL/GenBank/DDBJ databases">
        <title>Draft genome Sequence of Chlorobium phaeovibrioides sp. strain PhvTcv-s14, from the Phylum Chlorobi.</title>
        <authorList>
            <person name="Babenko V."/>
            <person name="Boldyreva D."/>
            <person name="Kanygina A."/>
            <person name="Selezneva O."/>
            <person name="Akopiyan T."/>
            <person name="Lunina O."/>
        </authorList>
    </citation>
    <scope>NUCLEOTIDE SEQUENCE [LARGE SCALE GENOMIC DNA]</scope>
    <source>
        <strain evidence="2 5">GrTcv12</strain>
    </source>
</reference>
<dbReference type="EMBL" id="VMRG01000001">
    <property type="protein sequence ID" value="KAA6232821.1"/>
    <property type="molecule type" value="Genomic_DNA"/>
</dbReference>
<comment type="caution">
    <text evidence="3">The sequence shown here is derived from an EMBL/GenBank/DDBJ whole genome shotgun (WGS) entry which is preliminary data.</text>
</comment>
<feature type="domain" description="Putative zinc-finger" evidence="1">
    <location>
        <begin position="3"/>
        <end position="36"/>
    </location>
</feature>
<name>A0A432AU98_CHLPH</name>
<dbReference type="InterPro" id="IPR041916">
    <property type="entry name" value="Anti_sigma_zinc_sf"/>
</dbReference>
<protein>
    <submittedName>
        <fullName evidence="3">Zf-HC2 domain-containing protein</fullName>
    </submittedName>
</protein>
<evidence type="ECO:0000313" key="5">
    <source>
        <dbReference type="Proteomes" id="UP000327458"/>
    </source>
</evidence>
<evidence type="ECO:0000313" key="2">
    <source>
        <dbReference type="EMBL" id="KAA6232821.1"/>
    </source>
</evidence>
<dbReference type="Proteomes" id="UP000279908">
    <property type="component" value="Unassembled WGS sequence"/>
</dbReference>
<dbReference type="Proteomes" id="UP000327458">
    <property type="component" value="Unassembled WGS sequence"/>
</dbReference>
<accession>A0A432AU98</accession>
<dbReference type="RefSeq" id="WP_126384686.1">
    <property type="nucleotide sequence ID" value="NZ_RXYK01000009.1"/>
</dbReference>
<gene>
    <name evidence="3" type="ORF">EKD02_06940</name>
    <name evidence="2" type="ORF">FP507_06940</name>
</gene>
<organism evidence="3 4">
    <name type="scientific">Chlorobium phaeovibrioides</name>
    <dbReference type="NCBI Taxonomy" id="1094"/>
    <lineage>
        <taxon>Bacteria</taxon>
        <taxon>Pseudomonadati</taxon>
        <taxon>Chlorobiota</taxon>
        <taxon>Chlorobiia</taxon>
        <taxon>Chlorobiales</taxon>
        <taxon>Chlorobiaceae</taxon>
        <taxon>Chlorobium/Pelodictyon group</taxon>
        <taxon>Chlorobium</taxon>
    </lineage>
</organism>
<dbReference type="InterPro" id="IPR027383">
    <property type="entry name" value="Znf_put"/>
</dbReference>